<comment type="caution">
    <text evidence="15">Lacks conserved residue(s) required for the propagation of feature annotation.</text>
</comment>
<comment type="catalytic activity">
    <reaction evidence="14">
        <text>a very-long-chain (3R)-3-hydroxyacyl-CoA = a very-long-chain (2E)-enoyl-CoA + H2O</text>
        <dbReference type="Rhea" id="RHEA:45812"/>
        <dbReference type="ChEBI" id="CHEBI:15377"/>
        <dbReference type="ChEBI" id="CHEBI:83728"/>
        <dbReference type="ChEBI" id="CHEBI:85440"/>
        <dbReference type="EC" id="4.2.1.134"/>
    </reaction>
    <physiologicalReaction direction="left-to-right" evidence="14">
        <dbReference type="Rhea" id="RHEA:45813"/>
    </physiologicalReaction>
</comment>
<evidence type="ECO:0000256" key="15">
    <source>
        <dbReference type="RuleBase" id="RU363109"/>
    </source>
</evidence>
<evidence type="ECO:0000256" key="3">
    <source>
        <dbReference type="ARBA" id="ARBA00007811"/>
    </source>
</evidence>
<feature type="transmembrane region" description="Helical" evidence="15">
    <location>
        <begin position="150"/>
        <end position="175"/>
    </location>
</feature>
<comment type="caution">
    <text evidence="17">The sequence shown here is derived from an EMBL/GenBank/DDBJ whole genome shotgun (WGS) entry which is preliminary data.</text>
</comment>
<dbReference type="OrthoDB" id="110174at2759"/>
<keyword evidence="8 15" id="KW-1133">Transmembrane helix</keyword>
<dbReference type="PANTHER" id="PTHR11035:SF17">
    <property type="entry name" value="VERY-LONG-CHAIN (3R)-3-HYDROXYACYL-COA DEHYDRATASE 2"/>
    <property type="match status" value="1"/>
</dbReference>
<keyword evidence="6 15" id="KW-0812">Transmembrane</keyword>
<comment type="function">
    <text evidence="15">Catalyzes the third of the four reactions of the long-chain fatty acids elongation cycle. This endoplasmic reticulum-bound enzymatic process, allows the addition of two carbons to the chain of long- and very long-chain fatty acids/VLCFAs per cycle. This enzyme catalyzes the dehydration of the 3-hydroxyacyl-CoA intermediate into trans-2,3-enoyl-CoA, within each cycle of fatty acid elongation. Thereby, it participates to the production of VLCFAs of different chain lengths that are involved in multiple biological processes as precursors of membrane lipids and lipid mediators.</text>
</comment>
<comment type="pathway">
    <text evidence="2 15">Lipid metabolism; fatty acid biosynthesis.</text>
</comment>
<evidence type="ECO:0000256" key="7">
    <source>
        <dbReference type="ARBA" id="ARBA00022832"/>
    </source>
</evidence>
<reference evidence="17" key="1">
    <citation type="journal article" date="2023" name="Science">
        <title>Genome structures resolve the early diversification of teleost fishes.</title>
        <authorList>
            <person name="Parey E."/>
            <person name="Louis A."/>
            <person name="Montfort J."/>
            <person name="Bouchez O."/>
            <person name="Roques C."/>
            <person name="Iampietro C."/>
            <person name="Lluch J."/>
            <person name="Castinel A."/>
            <person name="Donnadieu C."/>
            <person name="Desvignes T."/>
            <person name="Floi Bucao C."/>
            <person name="Jouanno E."/>
            <person name="Wen M."/>
            <person name="Mejri S."/>
            <person name="Dirks R."/>
            <person name="Jansen H."/>
            <person name="Henkel C."/>
            <person name="Chen W.J."/>
            <person name="Zahm M."/>
            <person name="Cabau C."/>
            <person name="Klopp C."/>
            <person name="Thompson A.W."/>
            <person name="Robinson-Rechavi M."/>
            <person name="Braasch I."/>
            <person name="Lecointre G."/>
            <person name="Bobe J."/>
            <person name="Postlethwait J.H."/>
            <person name="Berthelot C."/>
            <person name="Roest Crollius H."/>
            <person name="Guiguen Y."/>
        </authorList>
    </citation>
    <scope>NUCLEOTIDE SEQUENCE</scope>
    <source>
        <strain evidence="17">WJC10195</strain>
    </source>
</reference>
<accession>A0A9Q1F471</accession>
<evidence type="ECO:0000256" key="4">
    <source>
        <dbReference type="ARBA" id="ARBA00013122"/>
    </source>
</evidence>
<keyword evidence="18" id="KW-1185">Reference proteome</keyword>
<evidence type="ECO:0000256" key="9">
    <source>
        <dbReference type="ARBA" id="ARBA00023098"/>
    </source>
</evidence>
<feature type="compositionally biased region" description="Basic and acidic residues" evidence="16">
    <location>
        <begin position="615"/>
        <end position="632"/>
    </location>
</feature>
<feature type="compositionally biased region" description="Acidic residues" evidence="16">
    <location>
        <begin position="1167"/>
        <end position="1179"/>
    </location>
</feature>
<feature type="transmembrane region" description="Helical" evidence="15">
    <location>
        <begin position="1024"/>
        <end position="1049"/>
    </location>
</feature>
<name>A0A9Q1F471_SYNKA</name>
<organism evidence="17 18">
    <name type="scientific">Synaphobranchus kaupii</name>
    <name type="common">Kaup's arrowtooth eel</name>
    <dbReference type="NCBI Taxonomy" id="118154"/>
    <lineage>
        <taxon>Eukaryota</taxon>
        <taxon>Metazoa</taxon>
        <taxon>Chordata</taxon>
        <taxon>Craniata</taxon>
        <taxon>Vertebrata</taxon>
        <taxon>Euteleostomi</taxon>
        <taxon>Actinopterygii</taxon>
        <taxon>Neopterygii</taxon>
        <taxon>Teleostei</taxon>
        <taxon>Anguilliformes</taxon>
        <taxon>Synaphobranchidae</taxon>
        <taxon>Synaphobranchus</taxon>
    </lineage>
</organism>
<dbReference type="EMBL" id="JAINUF010000009">
    <property type="protein sequence ID" value="KAJ8350698.1"/>
    <property type="molecule type" value="Genomic_DNA"/>
</dbReference>
<feature type="transmembrane region" description="Helical" evidence="15">
    <location>
        <begin position="195"/>
        <end position="219"/>
    </location>
</feature>
<proteinExistence type="inferred from homology"/>
<dbReference type="Pfam" id="PF15419">
    <property type="entry name" value="LNP1"/>
    <property type="match status" value="1"/>
</dbReference>
<sequence length="1211" mass="132645">MNDSPKFSLSCSVTVEQKPERSVTILTHGYTPVSAPAPPLPITQSLTREDGLVSAPSGYLHGSLLLLLLLCILRAALLLLLHRHVRIRRPASGPIRPQASRHGHRNVSNIGGFRWLVIAVGLVRAYLAKGSFHGLYYSIEKPLKFFQTGAVLEILHCAIGIVPSTVVLTGFQVMSRVFLTWAVAHSVREIQNEDSVLLFVVAWTMTEIVRYSFYTFTLLNHLPYLIKWARYTLFMVLYPMGVSGELLTIHAALPYVQKTGLYSVTLPNKYNFSFSYHTFLIVTMVAYIPQNAFKNLYQAWRKGEPVDLSEKLEKTFQEVLKDSGVSSPKKYSAFAAFGFQPVGAGVPWMPSGARIGIPANFNSTLDDSAGITNRVILINGKEVDWDSGSGSTLKDALLFSPASAEVRGGQGGGSAGERRAAAVRHGGSRLPGRGPVLMRGVVNVVALGLGAVSYLLTADAVNQWLDFSSDRKAARISRDYAEGGVEFYDKILTRNKTLRTLMGQKGEEMYAPSGNLFPTSVLRMKHASYTSRREGIATALARPAPSRPVNNGPICPCDDDLISLQQRLGHYGSMSRGAALTSHRALITAPKVFQPNGKAAQVQSTQVPKGTAGRHSPDRTGPDQTRPDRTRPDQTGPDQTRPDRTRPDQTRPDQTRPDQTGPDQTGPDQTRPDRTRPALSQQEPGARESSSPDFTLSLRLYPAIVMDNDEDEDGNFTKWMSSYWGHSTGDDRAKDRRRSFRRPSLPRPPQSRRSSLPCQSQLNAMQLNHLHTGTTASLPTHVKSRNKTEVKPHLHACRASSDDSSHVKSQPLSSRIDTIHELSESLERRLCFRSRNLISLVGPAVAVRGQNGGFVAAAAAAVVVAVAPCRRCATDRSPGTPRPARRTRITAKPAGSSLCEGSADVTPPPNIPTGEVQVPEPITCAECGGDLCDLLSTHSKLNQGSSEGSFRALIMSDCLCKNTPQAVRGLKGIMGSFKGHALPGSMFLVVGLWWAGKSSFWYAARRKKSAGHLTSRASQQRLEIIEGAAILSFSVIGTLAEQFAGPWLHLYDYAEHRWDHLMNWQHATMYLFFGLAGGVSLTVHATGSAPLALDRMLLAVAFFTEDGISYNTMSPSLHWGIGVYLTRGKTAPYWPTNTTSSSNLVFPRAQYSAQDVLTIIPGDDSEFEGFEDESDEDTKDPDYTLSSEDQHRDGDDAFMHVKMTEMILTIL</sequence>
<comment type="subcellular location">
    <subcellularLocation>
        <location evidence="15">Endoplasmic reticulum membrane</location>
        <topology evidence="15">Multi-pass membrane protein</topology>
    </subcellularLocation>
    <subcellularLocation>
        <location evidence="1">Membrane</location>
        <topology evidence="1">Multi-pass membrane protein</topology>
    </subcellularLocation>
</comment>
<feature type="region of interest" description="Disordered" evidence="16">
    <location>
        <begin position="408"/>
        <end position="427"/>
    </location>
</feature>
<keyword evidence="5 15" id="KW-0444">Lipid biosynthesis</keyword>
<keyword evidence="15" id="KW-0256">Endoplasmic reticulum</keyword>
<feature type="compositionally biased region" description="Polar residues" evidence="16">
    <location>
        <begin position="678"/>
        <end position="694"/>
    </location>
</feature>
<keyword evidence="12 15" id="KW-0456">Lyase</keyword>
<dbReference type="EC" id="4.2.1.134" evidence="4 15"/>
<evidence type="ECO:0000256" key="2">
    <source>
        <dbReference type="ARBA" id="ARBA00005194"/>
    </source>
</evidence>
<feature type="compositionally biased region" description="Basic and acidic residues" evidence="16">
    <location>
        <begin position="640"/>
        <end position="656"/>
    </location>
</feature>
<evidence type="ECO:0000256" key="13">
    <source>
        <dbReference type="ARBA" id="ARBA00023688"/>
    </source>
</evidence>
<feature type="transmembrane region" description="Helical" evidence="15">
    <location>
        <begin position="59"/>
        <end position="81"/>
    </location>
</feature>
<feature type="region of interest" description="Disordered" evidence="16">
    <location>
        <begin position="1167"/>
        <end position="1194"/>
    </location>
</feature>
<gene>
    <name evidence="17" type="ORF">SKAU_G00258280</name>
</gene>
<evidence type="ECO:0000256" key="11">
    <source>
        <dbReference type="ARBA" id="ARBA00023160"/>
    </source>
</evidence>
<comment type="similarity">
    <text evidence="3 15">Belongs to the very long-chain fatty acids dehydratase HACD family.</text>
</comment>
<feature type="region of interest" description="Disordered" evidence="16">
    <location>
        <begin position="721"/>
        <end position="757"/>
    </location>
</feature>
<evidence type="ECO:0000313" key="18">
    <source>
        <dbReference type="Proteomes" id="UP001152622"/>
    </source>
</evidence>
<evidence type="ECO:0000256" key="5">
    <source>
        <dbReference type="ARBA" id="ARBA00022516"/>
    </source>
</evidence>
<keyword evidence="7 15" id="KW-0276">Fatty acid metabolism</keyword>
<dbReference type="Pfam" id="PF04387">
    <property type="entry name" value="PTPLA"/>
    <property type="match status" value="1"/>
</dbReference>
<protein>
    <recommendedName>
        <fullName evidence="4 15">Very-long-chain (3R)-3-hydroxyacyl-CoA dehydratase</fullName>
        <ecNumber evidence="4 15">4.2.1.134</ecNumber>
    </recommendedName>
</protein>
<comment type="catalytic activity">
    <reaction evidence="13">
        <text>(3R)-hydroxyhexadecanoyl-CoA = (2E)-hexadecenoyl-CoA + H2O</text>
        <dbReference type="Rhea" id="RHEA:39159"/>
        <dbReference type="ChEBI" id="CHEBI:15377"/>
        <dbReference type="ChEBI" id="CHEBI:61526"/>
        <dbReference type="ChEBI" id="CHEBI:74278"/>
    </reaction>
    <physiologicalReaction direction="left-to-right" evidence="13">
        <dbReference type="Rhea" id="RHEA:39160"/>
    </physiologicalReaction>
</comment>
<dbReference type="GO" id="GO:0042761">
    <property type="term" value="P:very long-chain fatty acid biosynthetic process"/>
    <property type="evidence" value="ECO:0007669"/>
    <property type="project" value="TreeGrafter"/>
</dbReference>
<feature type="transmembrane region" description="Helical" evidence="15">
    <location>
        <begin position="273"/>
        <end position="293"/>
    </location>
</feature>
<dbReference type="AlphaFoldDB" id="A0A9Q1F471"/>
<keyword evidence="9 15" id="KW-0443">Lipid metabolism</keyword>
<evidence type="ECO:0000256" key="1">
    <source>
        <dbReference type="ARBA" id="ARBA00004141"/>
    </source>
</evidence>
<feature type="region of interest" description="Disordered" evidence="16">
    <location>
        <begin position="596"/>
        <end position="694"/>
    </location>
</feature>
<dbReference type="Proteomes" id="UP001152622">
    <property type="component" value="Chromosome 9"/>
</dbReference>
<dbReference type="GO" id="GO:0030148">
    <property type="term" value="P:sphingolipid biosynthetic process"/>
    <property type="evidence" value="ECO:0007669"/>
    <property type="project" value="TreeGrafter"/>
</dbReference>
<evidence type="ECO:0000313" key="17">
    <source>
        <dbReference type="EMBL" id="KAJ8350698.1"/>
    </source>
</evidence>
<feature type="transmembrane region" description="Helical" evidence="15">
    <location>
        <begin position="981"/>
        <end position="1003"/>
    </location>
</feature>
<evidence type="ECO:0000256" key="6">
    <source>
        <dbReference type="ARBA" id="ARBA00022692"/>
    </source>
</evidence>
<keyword evidence="11 15" id="KW-0275">Fatty acid biosynthesis</keyword>
<dbReference type="GO" id="GO:0102158">
    <property type="term" value="F:very-long-chain (3R)-3-hydroxyacyl-CoA dehydratase activity"/>
    <property type="evidence" value="ECO:0007669"/>
    <property type="project" value="UniProtKB-EC"/>
</dbReference>
<dbReference type="InterPro" id="IPR029280">
    <property type="entry name" value="LNP1"/>
</dbReference>
<evidence type="ECO:0000256" key="14">
    <source>
        <dbReference type="ARBA" id="ARBA00023727"/>
    </source>
</evidence>
<dbReference type="InterPro" id="IPR007482">
    <property type="entry name" value="Tyr_Pase-like_PTPLA"/>
</dbReference>
<feature type="transmembrane region" description="Helical" evidence="15">
    <location>
        <begin position="1069"/>
        <end position="1093"/>
    </location>
</feature>
<evidence type="ECO:0000256" key="16">
    <source>
        <dbReference type="SAM" id="MobiDB-lite"/>
    </source>
</evidence>
<dbReference type="PANTHER" id="PTHR11035">
    <property type="entry name" value="VERY-LONG-CHAIN (3R)-3-HYDROXYACYL-COA DEHYDRATASE"/>
    <property type="match status" value="1"/>
</dbReference>
<evidence type="ECO:0000256" key="10">
    <source>
        <dbReference type="ARBA" id="ARBA00023136"/>
    </source>
</evidence>
<evidence type="ECO:0000256" key="8">
    <source>
        <dbReference type="ARBA" id="ARBA00022989"/>
    </source>
</evidence>
<dbReference type="GO" id="GO:0005789">
    <property type="term" value="C:endoplasmic reticulum membrane"/>
    <property type="evidence" value="ECO:0007669"/>
    <property type="project" value="UniProtKB-SubCell"/>
</dbReference>
<evidence type="ECO:0000256" key="12">
    <source>
        <dbReference type="ARBA" id="ARBA00023239"/>
    </source>
</evidence>
<feature type="transmembrane region" description="Helical" evidence="15">
    <location>
        <begin position="231"/>
        <end position="253"/>
    </location>
</feature>
<keyword evidence="10 15" id="KW-0472">Membrane</keyword>
<dbReference type="GO" id="GO:0030497">
    <property type="term" value="P:fatty acid elongation"/>
    <property type="evidence" value="ECO:0007669"/>
    <property type="project" value="TreeGrafter"/>
</dbReference>